<dbReference type="EMBL" id="CAMTCP010000303">
    <property type="protein sequence ID" value="CAI3700454.1"/>
    <property type="molecule type" value="Genomic_DNA"/>
</dbReference>
<reference evidence="5" key="1">
    <citation type="submission" date="2021-10" db="EMBL/GenBank/DDBJ databases">
        <authorList>
            <person name="Mesa V."/>
        </authorList>
    </citation>
    <scope>NUCLEOTIDE SEQUENCE</scope>
    <source>
        <strain evidence="5">CC3_PB</strain>
    </source>
</reference>
<evidence type="ECO:0000256" key="1">
    <source>
        <dbReference type="ARBA" id="ARBA00023015"/>
    </source>
</evidence>
<evidence type="ECO:0000313" key="7">
    <source>
        <dbReference type="Proteomes" id="UP000789738"/>
    </source>
</evidence>
<evidence type="ECO:0000313" key="5">
    <source>
        <dbReference type="EMBL" id="CAG9704304.1"/>
    </source>
</evidence>
<sequence>MENFKYSNLSGQLTRDLSCYTCGIEQCLPGHAYGPTVRRGYMFYFILDGEGTYQLGNDFYHLHSKDGFLIIPNTLIRFEASQNKPWTYLWIGLIGNQVDNYFQNISINEDNPIFNFELGDEIHKLAEESILNHKSYPINNLKSTAKLYNFLDTFSKYYPCSKKNNSHIDNQDILESAIFIINSNYYDSQLSIEKISTQLHINRSHLYRLFKTRLGESPQQYLIRYRLYCARDLIDNGDLPFNVIATSVGYKDPLSFSREFKRKFGISPSEYRKYYIGKDLDKYKISDTK</sequence>
<dbReference type="SMART" id="SM00342">
    <property type="entry name" value="HTH_ARAC"/>
    <property type="match status" value="1"/>
</dbReference>
<dbReference type="GO" id="GO:0043565">
    <property type="term" value="F:sequence-specific DNA binding"/>
    <property type="evidence" value="ECO:0007669"/>
    <property type="project" value="InterPro"/>
</dbReference>
<reference evidence="6" key="2">
    <citation type="submission" date="2022-10" db="EMBL/GenBank/DDBJ databases">
        <authorList>
            <person name="Aires J."/>
            <person name="Mesa V."/>
        </authorList>
    </citation>
    <scope>NUCLEOTIDE SEQUENCE</scope>
    <source>
        <strain evidence="6">Clostridium neonatale JD116</strain>
    </source>
</reference>
<comment type="caution">
    <text evidence="5">The sequence shown here is derived from an EMBL/GenBank/DDBJ whole genome shotgun (WGS) entry which is preliminary data.</text>
</comment>
<gene>
    <name evidence="5" type="primary">rclR</name>
    <name evidence="6" type="ORF">CNEO2_90031</name>
    <name evidence="5" type="ORF">CNEO_41161</name>
</gene>
<keyword evidence="2" id="KW-0238">DNA-binding</keyword>
<dbReference type="PROSITE" id="PS00041">
    <property type="entry name" value="HTH_ARAC_FAMILY_1"/>
    <property type="match status" value="1"/>
</dbReference>
<dbReference type="Pfam" id="PF02311">
    <property type="entry name" value="AraC_binding"/>
    <property type="match status" value="1"/>
</dbReference>
<dbReference type="PRINTS" id="PR00032">
    <property type="entry name" value="HTHARAC"/>
</dbReference>
<accession>A0AA86JI30</accession>
<keyword evidence="3" id="KW-0804">Transcription</keyword>
<dbReference type="EMBL" id="CAKJVE010000004">
    <property type="protein sequence ID" value="CAG9704304.1"/>
    <property type="molecule type" value="Genomic_DNA"/>
</dbReference>
<dbReference type="AlphaFoldDB" id="A0AA86JI30"/>
<proteinExistence type="predicted"/>
<feature type="domain" description="HTH araC/xylS-type" evidence="4">
    <location>
        <begin position="175"/>
        <end position="274"/>
    </location>
</feature>
<evidence type="ECO:0000259" key="4">
    <source>
        <dbReference type="PROSITE" id="PS01124"/>
    </source>
</evidence>
<evidence type="ECO:0000256" key="3">
    <source>
        <dbReference type="ARBA" id="ARBA00023163"/>
    </source>
</evidence>
<dbReference type="InterPro" id="IPR020449">
    <property type="entry name" value="Tscrpt_reg_AraC-type_HTH"/>
</dbReference>
<dbReference type="InterPro" id="IPR018062">
    <property type="entry name" value="HTH_AraC-typ_CS"/>
</dbReference>
<dbReference type="Gene3D" id="1.10.10.60">
    <property type="entry name" value="Homeodomain-like"/>
    <property type="match status" value="2"/>
</dbReference>
<evidence type="ECO:0000256" key="2">
    <source>
        <dbReference type="ARBA" id="ARBA00023125"/>
    </source>
</evidence>
<dbReference type="Proteomes" id="UP001189143">
    <property type="component" value="Unassembled WGS sequence"/>
</dbReference>
<keyword evidence="1" id="KW-0805">Transcription regulation</keyword>
<dbReference type="InterPro" id="IPR009057">
    <property type="entry name" value="Homeodomain-like_sf"/>
</dbReference>
<dbReference type="PANTHER" id="PTHR43280">
    <property type="entry name" value="ARAC-FAMILY TRANSCRIPTIONAL REGULATOR"/>
    <property type="match status" value="1"/>
</dbReference>
<dbReference type="GO" id="GO:0003700">
    <property type="term" value="F:DNA-binding transcription factor activity"/>
    <property type="evidence" value="ECO:0007669"/>
    <property type="project" value="InterPro"/>
</dbReference>
<dbReference type="SUPFAM" id="SSF51215">
    <property type="entry name" value="Regulatory protein AraC"/>
    <property type="match status" value="1"/>
</dbReference>
<dbReference type="SUPFAM" id="SSF46689">
    <property type="entry name" value="Homeodomain-like"/>
    <property type="match status" value="2"/>
</dbReference>
<dbReference type="Pfam" id="PF12833">
    <property type="entry name" value="HTH_18"/>
    <property type="match status" value="1"/>
</dbReference>
<protein>
    <submittedName>
        <fullName evidence="5">RCS-specific HTH-type transcriptional activator RclR</fullName>
    </submittedName>
</protein>
<dbReference type="InterPro" id="IPR018060">
    <property type="entry name" value="HTH_AraC"/>
</dbReference>
<dbReference type="CDD" id="cd06986">
    <property type="entry name" value="cupin_MmsR-like_N"/>
    <property type="match status" value="1"/>
</dbReference>
<dbReference type="InterPro" id="IPR014710">
    <property type="entry name" value="RmlC-like_jellyroll"/>
</dbReference>
<name>A0AA86JI30_9CLOT</name>
<dbReference type="PROSITE" id="PS01124">
    <property type="entry name" value="HTH_ARAC_FAMILY_2"/>
    <property type="match status" value="1"/>
</dbReference>
<dbReference type="Proteomes" id="UP000789738">
    <property type="component" value="Unassembled WGS sequence"/>
</dbReference>
<organism evidence="5 7">
    <name type="scientific">Clostridium neonatale</name>
    <dbReference type="NCBI Taxonomy" id="137838"/>
    <lineage>
        <taxon>Bacteria</taxon>
        <taxon>Bacillati</taxon>
        <taxon>Bacillota</taxon>
        <taxon>Clostridia</taxon>
        <taxon>Eubacteriales</taxon>
        <taxon>Clostridiaceae</taxon>
        <taxon>Clostridium</taxon>
    </lineage>
</organism>
<evidence type="ECO:0000313" key="6">
    <source>
        <dbReference type="EMBL" id="CAI3700454.1"/>
    </source>
</evidence>
<dbReference type="InterPro" id="IPR003313">
    <property type="entry name" value="AraC-bd"/>
</dbReference>
<dbReference type="Gene3D" id="2.60.120.10">
    <property type="entry name" value="Jelly Rolls"/>
    <property type="match status" value="1"/>
</dbReference>
<dbReference type="InterPro" id="IPR037923">
    <property type="entry name" value="HTH-like"/>
</dbReference>
<dbReference type="PANTHER" id="PTHR43280:SF2">
    <property type="entry name" value="HTH-TYPE TRANSCRIPTIONAL REGULATOR EXSA"/>
    <property type="match status" value="1"/>
</dbReference>
<dbReference type="RefSeq" id="WP_210888143.1">
    <property type="nucleotide sequence ID" value="NZ_CAKJVE010000004.1"/>
</dbReference>